<evidence type="ECO:0000313" key="2">
    <source>
        <dbReference type="Proteomes" id="UP001230649"/>
    </source>
</evidence>
<keyword evidence="2" id="KW-1185">Reference proteome</keyword>
<dbReference type="EMBL" id="JASBWS010000045">
    <property type="protein sequence ID" value="KAJ9105920.1"/>
    <property type="molecule type" value="Genomic_DNA"/>
</dbReference>
<organism evidence="1 2">
    <name type="scientific">Naganishia adeliensis</name>
    <dbReference type="NCBI Taxonomy" id="92952"/>
    <lineage>
        <taxon>Eukaryota</taxon>
        <taxon>Fungi</taxon>
        <taxon>Dikarya</taxon>
        <taxon>Basidiomycota</taxon>
        <taxon>Agaricomycotina</taxon>
        <taxon>Tremellomycetes</taxon>
        <taxon>Filobasidiales</taxon>
        <taxon>Filobasidiaceae</taxon>
        <taxon>Naganishia</taxon>
    </lineage>
</organism>
<name>A0ACC2W3M7_9TREE</name>
<proteinExistence type="predicted"/>
<reference evidence="1" key="1">
    <citation type="submission" date="2023-04" db="EMBL/GenBank/DDBJ databases">
        <title>Draft Genome sequencing of Naganishia species isolated from polar environments using Oxford Nanopore Technology.</title>
        <authorList>
            <person name="Leo P."/>
            <person name="Venkateswaran K."/>
        </authorList>
    </citation>
    <scope>NUCLEOTIDE SEQUENCE</scope>
    <source>
        <strain evidence="1">MNA-CCFEE 5262</strain>
    </source>
</reference>
<accession>A0ACC2W3M7</accession>
<evidence type="ECO:0000313" key="1">
    <source>
        <dbReference type="EMBL" id="KAJ9105920.1"/>
    </source>
</evidence>
<dbReference type="Proteomes" id="UP001230649">
    <property type="component" value="Unassembled WGS sequence"/>
</dbReference>
<protein>
    <submittedName>
        <fullName evidence="1">Uncharacterized protein</fullName>
    </submittedName>
</protein>
<gene>
    <name evidence="1" type="ORF">QFC20_004158</name>
</gene>
<sequence>MSMSLTIYNPTLTRATHPPQHLDLIDREDADELAQIRFPQLTPTKESLNALLGHVGRVKGTIAFASFFSPPSSRFYHITTANKRTTVYRADGTETYLVLVLPRGVETQAEVERALVVAWGGFELRFGQESLPSASDHSERSENTKQSDHSERSENNPWDLPEACDYWAEWKFTDTGVRPWPADGEMDIDVSPAPEGVARCLDAVEKATASVTDSTCTATYTLTTPHPTIHTHGTNPSPALERYLLHLHPSTKRNRQRSPLPSLTPTQHSASSKWGTLGLGSGPTTSSSGGRWPSLSIPGLSRPSDTPPPNPPSKTTTAGKTTSSTNLASWFGFSSSTPPPPPPTTRPVAPKMVNAHLDDLPDALAEDISAPVPVEWQVEQVWLPPSPLIEVNDSIPVGSTTDEAEGSRRLKRHALAYTVVGETLLAVVVGTSTSVQSLSERLNATDAPDDAHLEELQTSIRQLADYLAHAPRPETHPTPSAGSAAILPTNHIHLAHSSHSKHVSSSWNGDQILNPTDARAGKPRKRGTTVDQAGGWARGSLMMIDHARELFARTTSDIWIAGRLSGGRKDDARGEEAYLVVSGTETPSIVDAECTSPLSSGAWCLAYSVPGG</sequence>
<comment type="caution">
    <text evidence="1">The sequence shown here is derived from an EMBL/GenBank/DDBJ whole genome shotgun (WGS) entry which is preliminary data.</text>
</comment>